<evidence type="ECO:0000256" key="6">
    <source>
        <dbReference type="ARBA" id="ARBA00029799"/>
    </source>
</evidence>
<dbReference type="Gene3D" id="3.20.20.70">
    <property type="entry name" value="Aldolase class I"/>
    <property type="match status" value="1"/>
</dbReference>
<evidence type="ECO:0000313" key="8">
    <source>
        <dbReference type="Proteomes" id="UP001596138"/>
    </source>
</evidence>
<evidence type="ECO:0000256" key="3">
    <source>
        <dbReference type="ARBA" id="ARBA00013068"/>
    </source>
</evidence>
<evidence type="ECO:0000313" key="7">
    <source>
        <dbReference type="EMBL" id="MFC6238091.1"/>
    </source>
</evidence>
<dbReference type="Pfam" id="PF00274">
    <property type="entry name" value="Glycolytic"/>
    <property type="match status" value="1"/>
</dbReference>
<sequence>MDARQLERMRDGAGFIAALDQSGGSTPRALALYGLDQTTYRTSIEMLALAHRMRTRIVTSPAFTGERIIGSILFGDTMERHVEGMGTAEYLWHVKEIVPFLKVDHGLEPEEHGVRLMRRIPDLDRALDKALGHGVFGTKMRSVVVSADRPGIEAVVRQQFEFARRILDAGLVPIIEPEVDIRSLQKEAAEDLLREYLLHALDMLGDDDRVMLKLTLPEVDDYHAPLVAHPNVLRVVALSGGYSRAEAVERLDLQHGVIASFSRALTEGLRVEQTKAEFDAALHESVESIYRASLT</sequence>
<dbReference type="EMBL" id="JBHSTI010000008">
    <property type="protein sequence ID" value="MFC6238091.1"/>
    <property type="molecule type" value="Genomic_DNA"/>
</dbReference>
<gene>
    <name evidence="7" type="ORF">ACFQGU_09385</name>
</gene>
<dbReference type="InterPro" id="IPR013785">
    <property type="entry name" value="Aldolase_TIM"/>
</dbReference>
<comment type="caution">
    <text evidence="7">The sequence shown here is derived from an EMBL/GenBank/DDBJ whole genome shotgun (WGS) entry which is preliminary data.</text>
</comment>
<comment type="similarity">
    <text evidence="2">Belongs to the class I fructose-bisphosphate aldolase family.</text>
</comment>
<reference evidence="8" key="1">
    <citation type="journal article" date="2019" name="Int. J. Syst. Evol. Microbiol.">
        <title>The Global Catalogue of Microorganisms (GCM) 10K type strain sequencing project: providing services to taxonomists for standard genome sequencing and annotation.</title>
        <authorList>
            <consortium name="The Broad Institute Genomics Platform"/>
            <consortium name="The Broad Institute Genome Sequencing Center for Infectious Disease"/>
            <person name="Wu L."/>
            <person name="Ma J."/>
        </authorList>
    </citation>
    <scope>NUCLEOTIDE SEQUENCE [LARGE SCALE GENOMIC DNA]</scope>
    <source>
        <strain evidence="8">CGMCC 4.7317</strain>
    </source>
</reference>
<comment type="pathway">
    <text evidence="1">Carbohydrate degradation; glycolysis; D-glyceraldehyde 3-phosphate and glycerone phosphate from D-glucose: step 4/4.</text>
</comment>
<evidence type="ECO:0000256" key="2">
    <source>
        <dbReference type="ARBA" id="ARBA00010387"/>
    </source>
</evidence>
<dbReference type="NCBIfam" id="NF003784">
    <property type="entry name" value="PRK05377.1"/>
    <property type="match status" value="1"/>
</dbReference>
<dbReference type="Proteomes" id="UP001596138">
    <property type="component" value="Unassembled WGS sequence"/>
</dbReference>
<keyword evidence="4" id="KW-0324">Glycolysis</keyword>
<proteinExistence type="inferred from homology"/>
<keyword evidence="5" id="KW-0456">Lyase</keyword>
<protein>
    <recommendedName>
        <fullName evidence="3">fructose-bisphosphate aldolase</fullName>
        <ecNumber evidence="3">4.1.2.13</ecNumber>
    </recommendedName>
    <alternativeName>
        <fullName evidence="6">Fructose-bisphosphate aldolase class I</fullName>
    </alternativeName>
</protein>
<keyword evidence="8" id="KW-1185">Reference proteome</keyword>
<dbReference type="InterPro" id="IPR000741">
    <property type="entry name" value="FBA_I"/>
</dbReference>
<dbReference type="RefSeq" id="WP_386765990.1">
    <property type="nucleotide sequence ID" value="NZ_JBHSTI010000008.1"/>
</dbReference>
<name>A0ABW1T057_9ACTN</name>
<organism evidence="7 8">
    <name type="scientific">Longivirga aurantiaca</name>
    <dbReference type="NCBI Taxonomy" id="1837743"/>
    <lineage>
        <taxon>Bacteria</taxon>
        <taxon>Bacillati</taxon>
        <taxon>Actinomycetota</taxon>
        <taxon>Actinomycetes</taxon>
        <taxon>Sporichthyales</taxon>
        <taxon>Sporichthyaceae</taxon>
        <taxon>Longivirga</taxon>
    </lineage>
</organism>
<evidence type="ECO:0000256" key="5">
    <source>
        <dbReference type="ARBA" id="ARBA00023239"/>
    </source>
</evidence>
<evidence type="ECO:0000256" key="4">
    <source>
        <dbReference type="ARBA" id="ARBA00023152"/>
    </source>
</evidence>
<evidence type="ECO:0000256" key="1">
    <source>
        <dbReference type="ARBA" id="ARBA00004714"/>
    </source>
</evidence>
<dbReference type="SUPFAM" id="SSF51569">
    <property type="entry name" value="Aldolase"/>
    <property type="match status" value="1"/>
</dbReference>
<accession>A0ABW1T057</accession>
<dbReference type="PANTHER" id="PTHR11627">
    <property type="entry name" value="FRUCTOSE-BISPHOSPHATE ALDOLASE"/>
    <property type="match status" value="1"/>
</dbReference>
<dbReference type="EC" id="4.1.2.13" evidence="3"/>